<dbReference type="Gene3D" id="3.40.50.2300">
    <property type="match status" value="1"/>
</dbReference>
<evidence type="ECO:0000259" key="5">
    <source>
        <dbReference type="PROSITE" id="PS50043"/>
    </source>
</evidence>
<organism evidence="7 8">
    <name type="scientific">Nocardioides imazamoxiresistens</name>
    <dbReference type="NCBI Taxonomy" id="3231893"/>
    <lineage>
        <taxon>Bacteria</taxon>
        <taxon>Bacillati</taxon>
        <taxon>Actinomycetota</taxon>
        <taxon>Actinomycetes</taxon>
        <taxon>Propionibacteriales</taxon>
        <taxon>Nocardioidaceae</taxon>
        <taxon>Nocardioides</taxon>
    </lineage>
</organism>
<accession>A0ABU3PYM2</accession>
<evidence type="ECO:0000256" key="4">
    <source>
        <dbReference type="PROSITE-ProRule" id="PRU00169"/>
    </source>
</evidence>
<name>A0ABU3PYM2_9ACTN</name>
<sequence length="219" mass="23498">MSPLPLRLALANDHEIVVAGLTRMLEPFADRVRVVEVAAGRRVGDEADIVLFDTFAQSVDAVALEEVAPPSVPVVVFTWAEGEAARERALDWGAVACVPKSLAATELVDVLVALAAEAQDGGPHLRRARARRATEGRVRRWPGQRAGLTERESEVLALVVAGHSNAEIAALLHLSVNSVKTYLRHAYRKAEVGRRSQAVVWALDHGFTRGGAGRDAHGG</sequence>
<feature type="domain" description="HTH luxR-type" evidence="5">
    <location>
        <begin position="142"/>
        <end position="206"/>
    </location>
</feature>
<dbReference type="Proteomes" id="UP001268542">
    <property type="component" value="Unassembled WGS sequence"/>
</dbReference>
<dbReference type="RefSeq" id="WP_315734015.1">
    <property type="nucleotide sequence ID" value="NZ_JAVYII010000006.1"/>
</dbReference>
<dbReference type="PROSITE" id="PS00622">
    <property type="entry name" value="HTH_LUXR_1"/>
    <property type="match status" value="1"/>
</dbReference>
<keyword evidence="2" id="KW-0238">DNA-binding</keyword>
<evidence type="ECO:0000259" key="6">
    <source>
        <dbReference type="PROSITE" id="PS50110"/>
    </source>
</evidence>
<keyword evidence="4" id="KW-0597">Phosphoprotein</keyword>
<feature type="domain" description="Response regulatory" evidence="6">
    <location>
        <begin position="7"/>
        <end position="115"/>
    </location>
</feature>
<dbReference type="Pfam" id="PF00196">
    <property type="entry name" value="GerE"/>
    <property type="match status" value="1"/>
</dbReference>
<reference evidence="7 8" key="1">
    <citation type="submission" date="2023-08" db="EMBL/GenBank/DDBJ databases">
        <title>Nocardioides seae sp. nov., a bacterium isolated from a soil.</title>
        <authorList>
            <person name="Wang X."/>
        </authorList>
    </citation>
    <scope>NUCLEOTIDE SEQUENCE [LARGE SCALE GENOMIC DNA]</scope>
    <source>
        <strain evidence="7 8">YZH12</strain>
    </source>
</reference>
<dbReference type="PROSITE" id="PS50043">
    <property type="entry name" value="HTH_LUXR_2"/>
    <property type="match status" value="1"/>
</dbReference>
<dbReference type="InterPro" id="IPR016032">
    <property type="entry name" value="Sig_transdc_resp-reg_C-effctor"/>
</dbReference>
<dbReference type="SUPFAM" id="SSF46894">
    <property type="entry name" value="C-terminal effector domain of the bipartite response regulators"/>
    <property type="match status" value="1"/>
</dbReference>
<proteinExistence type="predicted"/>
<dbReference type="SMART" id="SM00421">
    <property type="entry name" value="HTH_LUXR"/>
    <property type="match status" value="1"/>
</dbReference>
<dbReference type="PANTHER" id="PTHR44688">
    <property type="entry name" value="DNA-BINDING TRANSCRIPTIONAL ACTIVATOR DEVR_DOSR"/>
    <property type="match status" value="1"/>
</dbReference>
<dbReference type="CDD" id="cd06170">
    <property type="entry name" value="LuxR_C_like"/>
    <property type="match status" value="1"/>
</dbReference>
<keyword evidence="3" id="KW-0804">Transcription</keyword>
<evidence type="ECO:0000313" key="8">
    <source>
        <dbReference type="Proteomes" id="UP001268542"/>
    </source>
</evidence>
<dbReference type="PROSITE" id="PS50110">
    <property type="entry name" value="RESPONSE_REGULATORY"/>
    <property type="match status" value="1"/>
</dbReference>
<dbReference type="PRINTS" id="PR00038">
    <property type="entry name" value="HTHLUXR"/>
</dbReference>
<keyword evidence="1" id="KW-0805">Transcription regulation</keyword>
<evidence type="ECO:0000256" key="1">
    <source>
        <dbReference type="ARBA" id="ARBA00023015"/>
    </source>
</evidence>
<evidence type="ECO:0000313" key="7">
    <source>
        <dbReference type="EMBL" id="MDT9594338.1"/>
    </source>
</evidence>
<gene>
    <name evidence="7" type="ORF">RDV89_14735</name>
</gene>
<dbReference type="EMBL" id="JAVYII010000006">
    <property type="protein sequence ID" value="MDT9594338.1"/>
    <property type="molecule type" value="Genomic_DNA"/>
</dbReference>
<evidence type="ECO:0000256" key="2">
    <source>
        <dbReference type="ARBA" id="ARBA00023125"/>
    </source>
</evidence>
<dbReference type="InterPro" id="IPR011006">
    <property type="entry name" value="CheY-like_superfamily"/>
</dbReference>
<dbReference type="SUPFAM" id="SSF52172">
    <property type="entry name" value="CheY-like"/>
    <property type="match status" value="1"/>
</dbReference>
<evidence type="ECO:0000256" key="3">
    <source>
        <dbReference type="ARBA" id="ARBA00023163"/>
    </source>
</evidence>
<dbReference type="InterPro" id="IPR001789">
    <property type="entry name" value="Sig_transdc_resp-reg_receiver"/>
</dbReference>
<comment type="caution">
    <text evidence="7">The sequence shown here is derived from an EMBL/GenBank/DDBJ whole genome shotgun (WGS) entry which is preliminary data.</text>
</comment>
<dbReference type="InterPro" id="IPR000792">
    <property type="entry name" value="Tscrpt_reg_LuxR_C"/>
</dbReference>
<dbReference type="PANTHER" id="PTHR44688:SF16">
    <property type="entry name" value="DNA-BINDING TRANSCRIPTIONAL ACTIVATOR DEVR_DOSR"/>
    <property type="match status" value="1"/>
</dbReference>
<keyword evidence="8" id="KW-1185">Reference proteome</keyword>
<feature type="modified residue" description="4-aspartylphosphate" evidence="4">
    <location>
        <position position="53"/>
    </location>
</feature>
<protein>
    <submittedName>
        <fullName evidence="7">Response regulator transcription factor</fullName>
    </submittedName>
</protein>